<dbReference type="InterPro" id="IPR053465">
    <property type="entry name" value="Sortase_Class_E"/>
</dbReference>
<feature type="active site" description="Acyl-thioester intermediate" evidence="2">
    <location>
        <position position="217"/>
    </location>
</feature>
<gene>
    <name evidence="4" type="ORF">CLV28_2621</name>
</gene>
<dbReference type="AlphaFoldDB" id="A0A2M9CCP9"/>
<sequence length="257" mass="28086">MSAPAAVRHARPVRGPGVVSHVVGGIGELLITLGLLLGLFVVWQLWWTDVQGDKFQAEVIEQLDWAPPPVVDTAPVERTDDPPVMEEPAVGDVFAQFYVPRFGADYVKPAAEGVDKATILDTIGIGHYPGTAMPGDLGNFSVAAHRTTYGKPFNKIADLQEGDPIVVRTEDTWYVYRVTEHLIVYPDQVDVIAPIPGTKAGDPVVEPTQRLLTMTSCHPMFSAAQRYIVHAEFAYWFPVSEGVPQELTEAGISPAEW</sequence>
<protein>
    <submittedName>
        <fullName evidence="4">Sortase A</fullName>
    </submittedName>
</protein>
<evidence type="ECO:0000256" key="1">
    <source>
        <dbReference type="ARBA" id="ARBA00022801"/>
    </source>
</evidence>
<keyword evidence="3" id="KW-0472">Membrane</keyword>
<name>A0A2M9CCP9_9CELL</name>
<reference evidence="4 5" key="1">
    <citation type="submission" date="2017-11" db="EMBL/GenBank/DDBJ databases">
        <title>Genomic Encyclopedia of Archaeal and Bacterial Type Strains, Phase II (KMG-II): From Individual Species to Whole Genera.</title>
        <authorList>
            <person name="Goeker M."/>
        </authorList>
    </citation>
    <scope>NUCLEOTIDE SEQUENCE [LARGE SCALE GENOMIC DNA]</scope>
    <source>
        <strain evidence="4 5">DSM 25478</strain>
    </source>
</reference>
<accession>A0A2M9CCP9</accession>
<dbReference type="NCBIfam" id="NF033747">
    <property type="entry name" value="class_E_sortase"/>
    <property type="match status" value="1"/>
</dbReference>
<dbReference type="GO" id="GO:0016787">
    <property type="term" value="F:hydrolase activity"/>
    <property type="evidence" value="ECO:0007669"/>
    <property type="project" value="UniProtKB-KW"/>
</dbReference>
<evidence type="ECO:0000313" key="4">
    <source>
        <dbReference type="EMBL" id="PJJ69162.1"/>
    </source>
</evidence>
<evidence type="ECO:0000313" key="5">
    <source>
        <dbReference type="Proteomes" id="UP000231693"/>
    </source>
</evidence>
<dbReference type="OrthoDB" id="5242879at2"/>
<comment type="caution">
    <text evidence="4">The sequence shown here is derived from an EMBL/GenBank/DDBJ whole genome shotgun (WGS) entry which is preliminary data.</text>
</comment>
<dbReference type="CDD" id="cd05830">
    <property type="entry name" value="Sortase_E"/>
    <property type="match status" value="1"/>
</dbReference>
<keyword evidence="5" id="KW-1185">Reference proteome</keyword>
<feature type="transmembrane region" description="Helical" evidence="3">
    <location>
        <begin position="21"/>
        <end position="46"/>
    </location>
</feature>
<dbReference type="Gene3D" id="2.40.260.10">
    <property type="entry name" value="Sortase"/>
    <property type="match status" value="1"/>
</dbReference>
<evidence type="ECO:0000256" key="3">
    <source>
        <dbReference type="SAM" id="Phobius"/>
    </source>
</evidence>
<evidence type="ECO:0000256" key="2">
    <source>
        <dbReference type="PIRSR" id="PIRSR605754-1"/>
    </source>
</evidence>
<dbReference type="InterPro" id="IPR023365">
    <property type="entry name" value="Sortase_dom-sf"/>
</dbReference>
<feature type="active site" description="Proton donor/acceptor" evidence="2">
    <location>
        <position position="145"/>
    </location>
</feature>
<dbReference type="RefSeq" id="WP_100423783.1">
    <property type="nucleotide sequence ID" value="NZ_BOOX01000005.1"/>
</dbReference>
<dbReference type="InterPro" id="IPR042003">
    <property type="entry name" value="Sortase_E"/>
</dbReference>
<keyword evidence="3" id="KW-1133">Transmembrane helix</keyword>
<dbReference type="SUPFAM" id="SSF63817">
    <property type="entry name" value="Sortase"/>
    <property type="match status" value="1"/>
</dbReference>
<dbReference type="Proteomes" id="UP000231693">
    <property type="component" value="Unassembled WGS sequence"/>
</dbReference>
<keyword evidence="1" id="KW-0378">Hydrolase</keyword>
<dbReference type="Pfam" id="PF04203">
    <property type="entry name" value="Sortase"/>
    <property type="match status" value="1"/>
</dbReference>
<proteinExistence type="predicted"/>
<organism evidence="4 5">
    <name type="scientific">Sediminihabitans luteus</name>
    <dbReference type="NCBI Taxonomy" id="1138585"/>
    <lineage>
        <taxon>Bacteria</taxon>
        <taxon>Bacillati</taxon>
        <taxon>Actinomycetota</taxon>
        <taxon>Actinomycetes</taxon>
        <taxon>Micrococcales</taxon>
        <taxon>Cellulomonadaceae</taxon>
        <taxon>Sediminihabitans</taxon>
    </lineage>
</organism>
<dbReference type="InterPro" id="IPR005754">
    <property type="entry name" value="Sortase"/>
</dbReference>
<keyword evidence="3" id="KW-0812">Transmembrane</keyword>
<dbReference type="EMBL" id="PGFE01000005">
    <property type="protein sequence ID" value="PJJ69162.1"/>
    <property type="molecule type" value="Genomic_DNA"/>
</dbReference>